<dbReference type="EMBL" id="CP012831">
    <property type="protein sequence ID" value="ALI07590.1"/>
    <property type="molecule type" value="Genomic_DNA"/>
</dbReference>
<protein>
    <submittedName>
        <fullName evidence="2">Epimerase</fullName>
    </submittedName>
</protein>
<dbReference type="RefSeq" id="WP_060740048.1">
    <property type="nucleotide sequence ID" value="NZ_CP012831.1"/>
</dbReference>
<dbReference type="SUPFAM" id="SSF52096">
    <property type="entry name" value="ClpP/crotonase"/>
    <property type="match status" value="1"/>
</dbReference>
<dbReference type="OrthoDB" id="9777711at2"/>
<evidence type="ECO:0000256" key="1">
    <source>
        <dbReference type="ARBA" id="ARBA00005254"/>
    </source>
</evidence>
<reference evidence="3" key="1">
    <citation type="submission" date="2015-09" db="EMBL/GenBank/DDBJ databases">
        <title>Whole genome sequence of Pseudomonas fluorescens FW300-N2C3.</title>
        <authorList>
            <person name="Ray J."/>
            <person name="Melnyk R."/>
            <person name="Deutschbauer A."/>
        </authorList>
    </citation>
    <scope>NUCLEOTIDE SEQUENCE [LARGE SCALE GENOMIC DNA]</scope>
    <source>
        <strain evidence="3">FW300-N2C3</strain>
    </source>
</reference>
<dbReference type="GO" id="GO:0003824">
    <property type="term" value="F:catalytic activity"/>
    <property type="evidence" value="ECO:0007669"/>
    <property type="project" value="UniProtKB-ARBA"/>
</dbReference>
<dbReference type="PANTHER" id="PTHR43802">
    <property type="entry name" value="ENOYL-COA HYDRATASE"/>
    <property type="match status" value="1"/>
</dbReference>
<evidence type="ECO:0000313" key="2">
    <source>
        <dbReference type="EMBL" id="ALI07590.1"/>
    </source>
</evidence>
<proteinExistence type="inferred from homology"/>
<sequence>MPGLENDYLTYDFDITFENSVALVAFTDSHRHNLWSMPRMAQLTRLLRQLNEDDAVGAVLLHSGEGRSFGAGGSFHETSTFTGGNEVDVWIDHVTDLYIAALQLNRPLIAAIDGYAIGIGLQIALTADYRIGSDRCVLKMPEFELGIACTFGGFMLEKIVGRSLMQNMLMSCAEWPAPRAMADGLLHAVADAGQLRASALEQAHRAAAFTDAAFRNTKAYLNRDFIAGLEQTRIAGKQAHRAAFAAGEAQGRMKTILNRSSVQPSLEATP</sequence>
<dbReference type="InterPro" id="IPR029045">
    <property type="entry name" value="ClpP/crotonase-like_dom_sf"/>
</dbReference>
<dbReference type="PANTHER" id="PTHR43802:SF1">
    <property type="entry name" value="IP11341P-RELATED"/>
    <property type="match status" value="1"/>
</dbReference>
<accession>A0A0N9WYE3</accession>
<dbReference type="Pfam" id="PF00378">
    <property type="entry name" value="ECH_1"/>
    <property type="match status" value="1"/>
</dbReference>
<dbReference type="Gene3D" id="3.90.226.10">
    <property type="entry name" value="2-enoyl-CoA Hydratase, Chain A, domain 1"/>
    <property type="match status" value="1"/>
</dbReference>
<dbReference type="CDD" id="cd06558">
    <property type="entry name" value="crotonase-like"/>
    <property type="match status" value="1"/>
</dbReference>
<reference evidence="2 3" key="2">
    <citation type="journal article" date="2018" name="Nature">
        <title>Mutant phenotypes for thousands of bacterial genes of unknown function.</title>
        <authorList>
            <person name="Price M.N."/>
            <person name="Wetmore K.M."/>
            <person name="Waters R.J."/>
            <person name="Callaghan M."/>
            <person name="Ray J."/>
            <person name="Liu H."/>
            <person name="Kuehl J.V."/>
            <person name="Melnyk R.A."/>
            <person name="Lamson J.S."/>
            <person name="Suh Y."/>
            <person name="Carlson H.K."/>
            <person name="Esquivel Z."/>
            <person name="Sadeeshkumar H."/>
            <person name="Chakraborty R."/>
            <person name="Zane G.M."/>
            <person name="Rubin B.E."/>
            <person name="Wall J.D."/>
            <person name="Visel A."/>
            <person name="Bristow J."/>
            <person name="Blow M.J."/>
            <person name="Arkin A.P."/>
            <person name="Deutschbauer A.M."/>
        </authorList>
    </citation>
    <scope>NUCLEOTIDE SEQUENCE [LARGE SCALE GENOMIC DNA]</scope>
    <source>
        <strain evidence="2 3">FW300-N2C3</strain>
    </source>
</reference>
<dbReference type="Proteomes" id="UP000059425">
    <property type="component" value="Chromosome"/>
</dbReference>
<dbReference type="InterPro" id="IPR001753">
    <property type="entry name" value="Enoyl-CoA_hydra/iso"/>
</dbReference>
<evidence type="ECO:0000313" key="3">
    <source>
        <dbReference type="Proteomes" id="UP000059425"/>
    </source>
</evidence>
<organism evidence="2 3">
    <name type="scientific">Pseudomonas fluorescens</name>
    <dbReference type="NCBI Taxonomy" id="294"/>
    <lineage>
        <taxon>Bacteria</taxon>
        <taxon>Pseudomonadati</taxon>
        <taxon>Pseudomonadota</taxon>
        <taxon>Gammaproteobacteria</taxon>
        <taxon>Pseudomonadales</taxon>
        <taxon>Pseudomonadaceae</taxon>
        <taxon>Pseudomonas</taxon>
    </lineage>
</organism>
<gene>
    <name evidence="2" type="ORF">AO356_12440</name>
</gene>
<name>A0A0N9WYE3_PSEFL</name>
<dbReference type="Gene3D" id="1.20.5.1610">
    <property type="match status" value="1"/>
</dbReference>
<comment type="similarity">
    <text evidence="1">Belongs to the enoyl-CoA hydratase/isomerase family.</text>
</comment>
<dbReference type="AlphaFoldDB" id="A0A0N9WYE3"/>